<evidence type="ECO:0000256" key="2">
    <source>
        <dbReference type="ARBA" id="ARBA00008520"/>
    </source>
</evidence>
<dbReference type="InterPro" id="IPR006059">
    <property type="entry name" value="SBP"/>
</dbReference>
<evidence type="ECO:0000313" key="6">
    <source>
        <dbReference type="EMBL" id="MCO6410553.1"/>
    </source>
</evidence>
<dbReference type="SUPFAM" id="SSF53850">
    <property type="entry name" value="Periplasmic binding protein-like II"/>
    <property type="match status" value="1"/>
</dbReference>
<evidence type="ECO:0000256" key="5">
    <source>
        <dbReference type="ARBA" id="ARBA00022764"/>
    </source>
</evidence>
<evidence type="ECO:0000313" key="7">
    <source>
        <dbReference type="Proteomes" id="UP001320715"/>
    </source>
</evidence>
<gene>
    <name evidence="6" type="ORF">GTW23_20425</name>
</gene>
<sequence>MNIFREAAMTKGKQQFEARRVPAESNSAIGRAGAGTMLSINRGGDEARRPPDPQFEKTELLDVVAFLEDFEHELSDALSVFAPDPYVRMTLHLIRSHLEAKTVTPTSLIGASGVPYATATRRIGEMIENGLIDQRPRTRSGKTFSMHPSEKLLESWMQLSGRLQRLAETRLMRSADGSAGQEYYFGGSYMAAQSIPPLQVLAEPLRLAGGVRVLVHGDPTFMVMDNLKRRFEQVVGTEIHQRAFSIDRLHQEALKNAERKTSRYDIIAVDLPWIGEFAEKNVLMPLDEAMDIARLDPADFHTAGWKAAHWGGRPYGVPAQTTPELLFYRKDIFAEAGMEVPATTADVIKAAKSLHDPVRGFYGIAWNAARGTALGHTFLMTMADFGQPVIDIPPEAGGFNTDGLKQDVYRPMIDSEAGMAAAEYLMELLKYSPPYILSMSWYERIRPYAAGEVAMAYGYTLLAPYFELDPASPAHGQTGFLPHPAGPEATPVAPVGGYVMGIPRNIAPERIEAAAEALIVFTSAGAQKLYVENGSRTNPRYSVGADPEVRRASPIFEAVDQMSWRDELQFWPRPPIPEIGKIFQICGEELHDMLRGIIPPKTALQNAQKRAEQALREQHKT</sequence>
<comment type="subcellular location">
    <subcellularLocation>
        <location evidence="1">Periplasm</location>
    </subcellularLocation>
</comment>
<dbReference type="InterPro" id="IPR036390">
    <property type="entry name" value="WH_DNA-bd_sf"/>
</dbReference>
<dbReference type="EMBL" id="JAAAML010000004">
    <property type="protein sequence ID" value="MCO6410553.1"/>
    <property type="molecule type" value="Genomic_DNA"/>
</dbReference>
<keyword evidence="7" id="KW-1185">Reference proteome</keyword>
<dbReference type="Proteomes" id="UP001320715">
    <property type="component" value="Unassembled WGS sequence"/>
</dbReference>
<proteinExistence type="inferred from homology"/>
<name>A0ABT1CWG0_9HYPH</name>
<dbReference type="Gene3D" id="3.40.190.10">
    <property type="entry name" value="Periplasmic binding protein-like II"/>
    <property type="match status" value="2"/>
</dbReference>
<keyword evidence="4" id="KW-0732">Signal</keyword>
<dbReference type="SUPFAM" id="SSF46785">
    <property type="entry name" value="Winged helix' DNA-binding domain"/>
    <property type="match status" value="1"/>
</dbReference>
<comment type="similarity">
    <text evidence="2">Belongs to the bacterial solute-binding protein 1 family.</text>
</comment>
<dbReference type="PANTHER" id="PTHR43649">
    <property type="entry name" value="ARABINOSE-BINDING PROTEIN-RELATED"/>
    <property type="match status" value="1"/>
</dbReference>
<comment type="caution">
    <text evidence="6">The sequence shown here is derived from an EMBL/GenBank/DDBJ whole genome shotgun (WGS) entry which is preliminary data.</text>
</comment>
<evidence type="ECO:0000256" key="4">
    <source>
        <dbReference type="ARBA" id="ARBA00022729"/>
    </source>
</evidence>
<organism evidence="6 7">
    <name type="scientific">Hoeflea alexandrii</name>
    <dbReference type="NCBI Taxonomy" id="288436"/>
    <lineage>
        <taxon>Bacteria</taxon>
        <taxon>Pseudomonadati</taxon>
        <taxon>Pseudomonadota</taxon>
        <taxon>Alphaproteobacteria</taxon>
        <taxon>Hyphomicrobiales</taxon>
        <taxon>Rhizobiaceae</taxon>
        <taxon>Hoeflea</taxon>
    </lineage>
</organism>
<dbReference type="PANTHER" id="PTHR43649:SF34">
    <property type="entry name" value="ABC TRANSPORTER PERIPLASMIC-BINDING PROTEIN YCJN-RELATED"/>
    <property type="match status" value="1"/>
</dbReference>
<accession>A0ABT1CWG0</accession>
<dbReference type="Pfam" id="PF01547">
    <property type="entry name" value="SBP_bac_1"/>
    <property type="match status" value="1"/>
</dbReference>
<reference evidence="6 7" key="1">
    <citation type="submission" date="2020-01" db="EMBL/GenBank/DDBJ databases">
        <title>Genomes of bacteria type strains.</title>
        <authorList>
            <person name="Chen J."/>
            <person name="Zhu S."/>
            <person name="Yang J."/>
        </authorList>
    </citation>
    <scope>NUCLEOTIDE SEQUENCE [LARGE SCALE GENOMIC DNA]</scope>
    <source>
        <strain evidence="6 7">DSM 16655</strain>
    </source>
</reference>
<evidence type="ECO:0000256" key="1">
    <source>
        <dbReference type="ARBA" id="ARBA00004418"/>
    </source>
</evidence>
<keyword evidence="3" id="KW-0813">Transport</keyword>
<keyword evidence="5" id="KW-0574">Periplasm</keyword>
<dbReference type="InterPro" id="IPR050490">
    <property type="entry name" value="Bact_solute-bd_prot1"/>
</dbReference>
<evidence type="ECO:0000256" key="3">
    <source>
        <dbReference type="ARBA" id="ARBA00022448"/>
    </source>
</evidence>
<protein>
    <submittedName>
        <fullName evidence="6">Extracellular solute-binding protein</fullName>
    </submittedName>
</protein>